<dbReference type="SUPFAM" id="SSF50044">
    <property type="entry name" value="SH3-domain"/>
    <property type="match status" value="1"/>
</dbReference>
<accession>A0A9Q1B146</accession>
<feature type="region of interest" description="Disordered" evidence="6">
    <location>
        <begin position="1094"/>
        <end position="1156"/>
    </location>
</feature>
<keyword evidence="11" id="KW-1185">Reference proteome</keyword>
<dbReference type="InterPro" id="IPR001849">
    <property type="entry name" value="PH_domain"/>
</dbReference>
<dbReference type="GO" id="GO:0005737">
    <property type="term" value="C:cytoplasm"/>
    <property type="evidence" value="ECO:0007669"/>
    <property type="project" value="UniProtKB-SubCell"/>
</dbReference>
<evidence type="ECO:0000256" key="2">
    <source>
        <dbReference type="ARBA" id="ARBA00022443"/>
    </source>
</evidence>
<dbReference type="SUPFAM" id="SSF48065">
    <property type="entry name" value="DBL homology domain (DH-domain)"/>
    <property type="match status" value="1"/>
</dbReference>
<evidence type="ECO:0000256" key="1">
    <source>
        <dbReference type="ARBA" id="ARBA00004496"/>
    </source>
</evidence>
<dbReference type="CDD" id="cd11973">
    <property type="entry name" value="SH3_ASEF"/>
    <property type="match status" value="1"/>
</dbReference>
<dbReference type="Pfam" id="PF00621">
    <property type="entry name" value="RhoGEF"/>
    <property type="match status" value="1"/>
</dbReference>
<evidence type="ECO:0000256" key="4">
    <source>
        <dbReference type="ARBA" id="ARBA00022658"/>
    </source>
</evidence>
<dbReference type="Gene3D" id="2.30.29.30">
    <property type="entry name" value="Pleckstrin-homology domain (PH domain)/Phosphotyrosine-binding domain (PTB)"/>
    <property type="match status" value="1"/>
</dbReference>
<evidence type="ECO:0000313" key="11">
    <source>
        <dbReference type="Proteomes" id="UP001142489"/>
    </source>
</evidence>
<dbReference type="CDD" id="cd00160">
    <property type="entry name" value="RhoGEF"/>
    <property type="match status" value="1"/>
</dbReference>
<dbReference type="PANTHER" id="PTHR47544:SF2">
    <property type="entry name" value="RHO GUANINE NUCLEOTIDE EXCHANGE FACTOR 4"/>
    <property type="match status" value="1"/>
</dbReference>
<feature type="domain" description="PH" evidence="8">
    <location>
        <begin position="1959"/>
        <end position="2066"/>
    </location>
</feature>
<feature type="region of interest" description="Disordered" evidence="6">
    <location>
        <begin position="1173"/>
        <end position="1313"/>
    </location>
</feature>
<sequence>MLSIMYFLRSFFKTPEPIENSTNEGELDEDQSSSTPSMLELEIRGSGQETDEDYFETQSHQSESLSDIKTDPFESASDSESIASDATRETNLNSSHCSSEREETWHKGCEKKGGIVSSNPECTEQTECLQKEAAELLPVLDVSARESELEVPAPRTKVKEISGEEKLSPNSINCAGTKTSEEDFLSQTEDRLTIEAKSEDRNPQAFICSKNLAEGAVSQNNTDMDTNMCMSLRANSESNLSVLEVQHPSPHTEAVLRYSLPNIHLESKKAWKINCRTPRVRSISDYTSNMTFERKNIAEPDCHKPADVYLCGRRVKGQGLPCLTAAFQIPPIRPAILQMKAWHSSPANISIQASREHANDSICMGNKLSWSCSRIPFEVSDFGHKREHFGGVGNCPRDPLKTEKDRSIEGLLLNISQGSNNNHLTEAPSSYRATTCESFQNKSKKYGLITKRADTTECDSLALSKLPYSSVDSYKQETSLALEYVPRNTNTKAVLRKCRCTFTDEAEIKGFPQKISYGAHICDAEGNFVGGCITGDKYDIIDAHVPTISEEMNVERECRRTQNIEAFLGSSGTRSNSEFSVDLGMLDGFLTSSGKDLSGEQEATLFPNMSTTYIAFTCPSTQERTEVHPIDTEGKDFSWGNGSGDYICQGGRSEKNPGLKPLLITSLGQKGLESKKIEDLTFLTELTPDIFEQESSASQLTTAMDATELQKTLKVQSDCRNSSLTGHIVSGSDGDMLVRVSTQEGTESKYEEAEATVQDLSSMLAPENNPNGANVEYNSSRINISFGYAIPAEKECDYADDLPLQRHATNTEMFLRKPSQMKDKSIFKILQSENLLYGPIGHSMGESPVISSIEQDISVQKMNNVSDLCLDVTVGSKRPGHNIYSKQICEDKDEKNLCDISHGKTGLSLNTELNRGFFAEDTKSICRDNGYHLKPDTWDSSEKADSQDNNTVGLDNISLGSTNSEEMDENLLNFPGSNSSFYKAVQRNNKVGATEKSAKHSKFLAFSKMASFRKNKLMSPENQDSIRTKIETLDGGKGDEMEEGLTPISPPLSDSQSKEHSLTEYSDDDDVFYDRPIGLFHRISLRKASTSGRIPLEDMDTRSPTQSRMKYSEGKKLGSAENNDDEFSECSELRKSSSENDFKRSKSTDSKKFKSRLAMAHRSFSSFFESKSLEKENFEQSPKVSVKNEKEKAKLHQTSWKAFLKSKEADGMKRSTPMPQSPHSTRSPSSFARRASKEKQECRNGQAVRRSSVSNGSLTEAGHPDTSGMGDYQAVGTRRTKRELSHELLLKSPTSPDCNGKEEGTSNEGDTSFDEFWLKSPISPIDLQSSFSHFTPSCPQLSMYERKDMPCRPMSPKPQSPRTSSQRKGFYYPGKLSSTSMISLGNISMNDGSLEAPERPKTLKPRSSYLQSVHSLDNDYLREDSGISSQSQISLNTTSSVSDIIRDEETIQPSHIPSEKRLGDKHGLPCRKRSTQTPLPPHSFSNIESKSWVLPFHVQEGRAEQRPQWKRHGPLCKRFSFDDGWMERNRKRKLVKGIQSDRENESSSLPEDQFKVKMRPSSTSSMSFGALPLKLHLYSQSTPTGLDCVGLRRRISFPVIADGSLEKSSDEVGSEEDLYEDFRGSSHRYGHPGGGGEQLAINELISDGGVVYAEALWDHVTMDDQELGFKAGDVIEVMDATNKEWWWGRIMDSEGWFPASFVRLRVNQDEPMEDYSLKLEDGKEEDSRNAPHRYGVAHTTKDQMRTNVINEILSTERDYIKHLKDICEGYIKQCRKRADMFTEEQLRTIFGNIEDIYKCQKKFVKVLEKKFNKDFPHLSEIGSCFLEYQNEFQIYSEYCNNHPNACMELSRLTKMSKYVYFFEACRLLQKMIDISLDGFLLTPVQKICKYPLQLAELLKYTNPQHRDFKDVEAALNAMKNVARLINERKRRLENIDKIAQWQSSIEDWEGEDVLAKSSELIYSGELTKISQPQAKSHQRMFFLFDHQLVCCKKDLLRRDILYYKSRIVMDNMEILDVEDGKDKDFNITVKNAFKLHCKDTDEIHLFCAKKPEQKQRWLKAFENERKQVQLDQETGFSITEVQKKQAMLNANKQNQSGKPKVVTRTYYDFLMRQKHPTLPTNLPQQQVFMLAEPKRKPSNFWQNISRLAPFRK</sequence>
<dbReference type="Pfam" id="PF22697">
    <property type="entry name" value="SOS1_NGEF_PH"/>
    <property type="match status" value="1"/>
</dbReference>
<proteinExistence type="predicted"/>
<feature type="domain" description="SH3" evidence="7">
    <location>
        <begin position="1648"/>
        <end position="1707"/>
    </location>
</feature>
<evidence type="ECO:0000313" key="10">
    <source>
        <dbReference type="EMBL" id="KAJ7325060.1"/>
    </source>
</evidence>
<keyword evidence="3" id="KW-0963">Cytoplasm</keyword>
<feature type="region of interest" description="Disordered" evidence="6">
    <location>
        <begin position="1347"/>
        <end position="1368"/>
    </location>
</feature>
<evidence type="ECO:0000256" key="6">
    <source>
        <dbReference type="SAM" id="MobiDB-lite"/>
    </source>
</evidence>
<dbReference type="FunFam" id="1.20.900.10:FF:000002">
    <property type="entry name" value="Rho guanine nucleotide exchange factor 9"/>
    <property type="match status" value="1"/>
</dbReference>
<feature type="compositionally biased region" description="Polar residues" evidence="6">
    <location>
        <begin position="56"/>
        <end position="65"/>
    </location>
</feature>
<keyword evidence="4" id="KW-0344">Guanine-nucleotide releasing factor</keyword>
<evidence type="ECO:0000256" key="3">
    <source>
        <dbReference type="ARBA" id="ARBA00022490"/>
    </source>
</evidence>
<dbReference type="PROSITE" id="PS00741">
    <property type="entry name" value="DH_1"/>
    <property type="match status" value="1"/>
</dbReference>
<dbReference type="InterPro" id="IPR036028">
    <property type="entry name" value="SH3-like_dom_sf"/>
</dbReference>
<dbReference type="InterPro" id="IPR001331">
    <property type="entry name" value="GDS_CDC24_CS"/>
</dbReference>
<evidence type="ECO:0000256" key="5">
    <source>
        <dbReference type="PROSITE-ProRule" id="PRU00192"/>
    </source>
</evidence>
<dbReference type="Gene3D" id="1.20.900.10">
    <property type="entry name" value="Dbl homology (DH) domain"/>
    <property type="match status" value="1"/>
</dbReference>
<comment type="subcellular location">
    <subcellularLocation>
        <location evidence="1">Cytoplasm</location>
    </subcellularLocation>
</comment>
<dbReference type="PROSITE" id="PS50003">
    <property type="entry name" value="PH_DOMAIN"/>
    <property type="match status" value="1"/>
</dbReference>
<feature type="compositionally biased region" description="Low complexity" evidence="6">
    <location>
        <begin position="74"/>
        <end position="85"/>
    </location>
</feature>
<dbReference type="GO" id="GO:0005085">
    <property type="term" value="F:guanyl-nucleotide exchange factor activity"/>
    <property type="evidence" value="ECO:0007669"/>
    <property type="project" value="UniProtKB-KW"/>
</dbReference>
<dbReference type="InterPro" id="IPR000219">
    <property type="entry name" value="DH_dom"/>
</dbReference>
<dbReference type="Pfam" id="PF00018">
    <property type="entry name" value="SH3_1"/>
    <property type="match status" value="1"/>
</dbReference>
<dbReference type="InterPro" id="IPR055251">
    <property type="entry name" value="SOS1_NGEF_PH"/>
</dbReference>
<organism evidence="10 11">
    <name type="scientific">Phrynocephalus forsythii</name>
    <dbReference type="NCBI Taxonomy" id="171643"/>
    <lineage>
        <taxon>Eukaryota</taxon>
        <taxon>Metazoa</taxon>
        <taxon>Chordata</taxon>
        <taxon>Craniata</taxon>
        <taxon>Vertebrata</taxon>
        <taxon>Euteleostomi</taxon>
        <taxon>Lepidosauria</taxon>
        <taxon>Squamata</taxon>
        <taxon>Bifurcata</taxon>
        <taxon>Unidentata</taxon>
        <taxon>Episquamata</taxon>
        <taxon>Toxicofera</taxon>
        <taxon>Iguania</taxon>
        <taxon>Acrodonta</taxon>
        <taxon>Agamidae</taxon>
        <taxon>Agaminae</taxon>
        <taxon>Phrynocephalus</taxon>
    </lineage>
</organism>
<feature type="compositionally biased region" description="Polar residues" evidence="6">
    <location>
        <begin position="1217"/>
        <end position="1230"/>
    </location>
</feature>
<dbReference type="Gene3D" id="2.30.30.40">
    <property type="entry name" value="SH3 Domains"/>
    <property type="match status" value="1"/>
</dbReference>
<evidence type="ECO:0000259" key="9">
    <source>
        <dbReference type="PROSITE" id="PS50010"/>
    </source>
</evidence>
<feature type="compositionally biased region" description="Basic and acidic residues" evidence="6">
    <location>
        <begin position="1024"/>
        <end position="1039"/>
    </location>
</feature>
<name>A0A9Q1B146_9SAUR</name>
<keyword evidence="2 5" id="KW-0728">SH3 domain</keyword>
<feature type="domain" description="DH" evidence="9">
    <location>
        <begin position="1744"/>
        <end position="1928"/>
    </location>
</feature>
<dbReference type="EMBL" id="JAPFRF010000008">
    <property type="protein sequence ID" value="KAJ7325060.1"/>
    <property type="molecule type" value="Genomic_DNA"/>
</dbReference>
<dbReference type="PROSITE" id="PS50002">
    <property type="entry name" value="SH3"/>
    <property type="match status" value="1"/>
</dbReference>
<feature type="compositionally biased region" description="Basic and acidic residues" evidence="6">
    <location>
        <begin position="1131"/>
        <end position="1152"/>
    </location>
</feature>
<gene>
    <name evidence="10" type="ORF">JRQ81_018080</name>
</gene>
<dbReference type="OrthoDB" id="660555at2759"/>
<dbReference type="SMART" id="SM00326">
    <property type="entry name" value="SH3"/>
    <property type="match status" value="1"/>
</dbReference>
<dbReference type="GO" id="GO:0035556">
    <property type="term" value="P:intracellular signal transduction"/>
    <property type="evidence" value="ECO:0007669"/>
    <property type="project" value="InterPro"/>
</dbReference>
<protein>
    <recommendedName>
        <fullName evidence="12">Rho guanine nucleotide exchange factor 4</fullName>
    </recommendedName>
</protein>
<dbReference type="InterPro" id="IPR035899">
    <property type="entry name" value="DBL_dom_sf"/>
</dbReference>
<dbReference type="CDD" id="cd01224">
    <property type="entry name" value="PH_Collybistin_ASEF"/>
    <property type="match status" value="1"/>
</dbReference>
<feature type="region of interest" description="Disordered" evidence="6">
    <location>
        <begin position="1016"/>
        <end position="1063"/>
    </location>
</feature>
<dbReference type="PROSITE" id="PS50010">
    <property type="entry name" value="DH_2"/>
    <property type="match status" value="1"/>
</dbReference>
<dbReference type="InterPro" id="IPR001452">
    <property type="entry name" value="SH3_domain"/>
</dbReference>
<reference evidence="10" key="1">
    <citation type="journal article" date="2023" name="DNA Res.">
        <title>Chromosome-level genome assembly of Phrynocephalus forsythii using third-generation DNA sequencing and Hi-C analysis.</title>
        <authorList>
            <person name="Qi Y."/>
            <person name="Zhao W."/>
            <person name="Zhao Y."/>
            <person name="Niu C."/>
            <person name="Cao S."/>
            <person name="Zhang Y."/>
        </authorList>
    </citation>
    <scope>NUCLEOTIDE SEQUENCE</scope>
    <source>
        <tissue evidence="10">Muscle</tissue>
    </source>
</reference>
<dbReference type="SMART" id="SM00325">
    <property type="entry name" value="RhoGEF"/>
    <property type="match status" value="1"/>
</dbReference>
<evidence type="ECO:0000259" key="8">
    <source>
        <dbReference type="PROSITE" id="PS50003"/>
    </source>
</evidence>
<evidence type="ECO:0008006" key="12">
    <source>
        <dbReference type="Google" id="ProtNLM"/>
    </source>
</evidence>
<dbReference type="Proteomes" id="UP001142489">
    <property type="component" value="Unassembled WGS sequence"/>
</dbReference>
<feature type="compositionally biased region" description="Polar residues" evidence="6">
    <location>
        <begin position="1249"/>
        <end position="1258"/>
    </location>
</feature>
<dbReference type="PANTHER" id="PTHR47544">
    <property type="entry name" value="RHO GUANINE NUCLEOTIDE EXCHANGE FACTOR 4"/>
    <property type="match status" value="1"/>
</dbReference>
<feature type="region of interest" description="Disordered" evidence="6">
    <location>
        <begin position="16"/>
        <end position="104"/>
    </location>
</feature>
<comment type="caution">
    <text evidence="10">The sequence shown here is derived from an EMBL/GenBank/DDBJ whole genome shotgun (WGS) entry which is preliminary data.</text>
</comment>
<feature type="region of interest" description="Disordered" evidence="6">
    <location>
        <begin position="1536"/>
        <end position="1561"/>
    </location>
</feature>
<dbReference type="SMART" id="SM00233">
    <property type="entry name" value="PH"/>
    <property type="match status" value="1"/>
</dbReference>
<evidence type="ECO:0000259" key="7">
    <source>
        <dbReference type="PROSITE" id="PS50002"/>
    </source>
</evidence>
<dbReference type="SUPFAM" id="SSF50729">
    <property type="entry name" value="PH domain-like"/>
    <property type="match status" value="1"/>
</dbReference>
<dbReference type="InterPro" id="IPR011993">
    <property type="entry name" value="PH-like_dom_sf"/>
</dbReference>